<evidence type="ECO:0000256" key="1">
    <source>
        <dbReference type="ARBA" id="ARBA00051114"/>
    </source>
</evidence>
<dbReference type="PROSITE" id="PS50887">
    <property type="entry name" value="GGDEF"/>
    <property type="match status" value="1"/>
</dbReference>
<feature type="domain" description="EAL" evidence="3">
    <location>
        <begin position="377"/>
        <end position="631"/>
    </location>
</feature>
<dbReference type="Proteomes" id="UP000501534">
    <property type="component" value="Chromosome"/>
</dbReference>
<dbReference type="Gene3D" id="3.20.20.450">
    <property type="entry name" value="EAL domain"/>
    <property type="match status" value="1"/>
</dbReference>
<feature type="transmembrane region" description="Helical" evidence="2">
    <location>
        <begin position="160"/>
        <end position="178"/>
    </location>
</feature>
<comment type="catalytic activity">
    <reaction evidence="1">
        <text>3',3'-c-di-GMP + H2O = 5'-phosphoguanylyl(3'-&gt;5')guanosine + H(+)</text>
        <dbReference type="Rhea" id="RHEA:24902"/>
        <dbReference type="ChEBI" id="CHEBI:15377"/>
        <dbReference type="ChEBI" id="CHEBI:15378"/>
        <dbReference type="ChEBI" id="CHEBI:58754"/>
        <dbReference type="ChEBI" id="CHEBI:58805"/>
        <dbReference type="EC" id="3.1.4.52"/>
    </reaction>
    <physiologicalReaction direction="left-to-right" evidence="1">
        <dbReference type="Rhea" id="RHEA:24903"/>
    </physiologicalReaction>
</comment>
<dbReference type="CDD" id="cd01949">
    <property type="entry name" value="GGDEF"/>
    <property type="match status" value="1"/>
</dbReference>
<dbReference type="InterPro" id="IPR001633">
    <property type="entry name" value="EAL_dom"/>
</dbReference>
<dbReference type="Pfam" id="PF00563">
    <property type="entry name" value="EAL"/>
    <property type="match status" value="1"/>
</dbReference>
<dbReference type="InterPro" id="IPR035919">
    <property type="entry name" value="EAL_sf"/>
</dbReference>
<reference evidence="5 6" key="1">
    <citation type="submission" date="2020-04" db="EMBL/GenBank/DDBJ databases">
        <title>Usitatibacter rugosus gen. nov., sp. nov. and Usitatibacter palustris sp. nov., novel members of Usitatibacteraceae fam. nov. within the order Nitrosomonadales isolated from soil.</title>
        <authorList>
            <person name="Huber K.J."/>
            <person name="Neumann-Schaal M."/>
            <person name="Geppert A."/>
            <person name="Luckner M."/>
            <person name="Wanner G."/>
            <person name="Overmann J."/>
        </authorList>
    </citation>
    <scope>NUCLEOTIDE SEQUENCE [LARGE SCALE GENOMIC DNA]</scope>
    <source>
        <strain evidence="5 6">0125_3</strain>
    </source>
</reference>
<keyword evidence="6" id="KW-1185">Reference proteome</keyword>
<organism evidence="5 6">
    <name type="scientific">Usitatibacter rugosus</name>
    <dbReference type="NCBI Taxonomy" id="2732067"/>
    <lineage>
        <taxon>Bacteria</taxon>
        <taxon>Pseudomonadati</taxon>
        <taxon>Pseudomonadota</taxon>
        <taxon>Betaproteobacteria</taxon>
        <taxon>Nitrosomonadales</taxon>
        <taxon>Usitatibacteraceae</taxon>
        <taxon>Usitatibacter</taxon>
    </lineage>
</organism>
<dbReference type="SMART" id="SM00052">
    <property type="entry name" value="EAL"/>
    <property type="match status" value="1"/>
</dbReference>
<feature type="transmembrane region" description="Helical" evidence="2">
    <location>
        <begin position="51"/>
        <end position="69"/>
    </location>
</feature>
<evidence type="ECO:0000313" key="6">
    <source>
        <dbReference type="Proteomes" id="UP000501534"/>
    </source>
</evidence>
<feature type="transmembrane region" description="Helical" evidence="2">
    <location>
        <begin position="105"/>
        <end position="121"/>
    </location>
</feature>
<dbReference type="Pfam" id="PF00990">
    <property type="entry name" value="GGDEF"/>
    <property type="match status" value="1"/>
</dbReference>
<dbReference type="EMBL" id="CP053069">
    <property type="protein sequence ID" value="QJR10135.1"/>
    <property type="molecule type" value="Genomic_DNA"/>
</dbReference>
<keyword evidence="2" id="KW-0472">Membrane</keyword>
<keyword evidence="2" id="KW-0812">Transmembrane</keyword>
<dbReference type="Gene3D" id="3.30.70.270">
    <property type="match status" value="1"/>
</dbReference>
<accession>A0A6M4GSV7</accession>
<dbReference type="PANTHER" id="PTHR44757">
    <property type="entry name" value="DIGUANYLATE CYCLASE DGCP"/>
    <property type="match status" value="1"/>
</dbReference>
<dbReference type="InterPro" id="IPR029787">
    <property type="entry name" value="Nucleotide_cyclase"/>
</dbReference>
<dbReference type="AlphaFoldDB" id="A0A6M4GSV7"/>
<proteinExistence type="predicted"/>
<dbReference type="GO" id="GO:0071111">
    <property type="term" value="F:cyclic-guanylate-specific phosphodiesterase activity"/>
    <property type="evidence" value="ECO:0007669"/>
    <property type="project" value="UniProtKB-EC"/>
</dbReference>
<dbReference type="SUPFAM" id="SSF55073">
    <property type="entry name" value="Nucleotide cyclase"/>
    <property type="match status" value="1"/>
</dbReference>
<dbReference type="InterPro" id="IPR052155">
    <property type="entry name" value="Biofilm_reg_signaling"/>
</dbReference>
<dbReference type="RefSeq" id="WP_171090427.1">
    <property type="nucleotide sequence ID" value="NZ_CP053069.1"/>
</dbReference>
<evidence type="ECO:0000259" key="4">
    <source>
        <dbReference type="PROSITE" id="PS50887"/>
    </source>
</evidence>
<dbReference type="GO" id="GO:0071732">
    <property type="term" value="P:cellular response to nitric oxide"/>
    <property type="evidence" value="ECO:0007669"/>
    <property type="project" value="UniProtKB-ARBA"/>
</dbReference>
<evidence type="ECO:0000259" key="3">
    <source>
        <dbReference type="PROSITE" id="PS50883"/>
    </source>
</evidence>
<dbReference type="KEGG" id="uru:DSM104443_01189"/>
<dbReference type="CDD" id="cd01948">
    <property type="entry name" value="EAL"/>
    <property type="match status" value="1"/>
</dbReference>
<keyword evidence="2" id="KW-1133">Transmembrane helix</keyword>
<dbReference type="SMART" id="SM00267">
    <property type="entry name" value="GGDEF"/>
    <property type="match status" value="1"/>
</dbReference>
<feature type="transmembrane region" description="Helical" evidence="2">
    <location>
        <begin position="128"/>
        <end position="148"/>
    </location>
</feature>
<feature type="domain" description="GGDEF" evidence="4">
    <location>
        <begin position="235"/>
        <end position="368"/>
    </location>
</feature>
<evidence type="ECO:0000313" key="5">
    <source>
        <dbReference type="EMBL" id="QJR10135.1"/>
    </source>
</evidence>
<dbReference type="PANTHER" id="PTHR44757:SF2">
    <property type="entry name" value="BIOFILM ARCHITECTURE MAINTENANCE PROTEIN MBAA"/>
    <property type="match status" value="1"/>
</dbReference>
<feature type="transmembrane region" description="Helical" evidence="2">
    <location>
        <begin position="81"/>
        <end position="99"/>
    </location>
</feature>
<protein>
    <recommendedName>
        <fullName evidence="7">Diguanylate cyclase (GGDEF)-like protein</fullName>
    </recommendedName>
</protein>
<gene>
    <name evidence="5" type="ORF">DSM104443_01189</name>
</gene>
<evidence type="ECO:0000256" key="2">
    <source>
        <dbReference type="SAM" id="Phobius"/>
    </source>
</evidence>
<dbReference type="PROSITE" id="PS50883">
    <property type="entry name" value="EAL"/>
    <property type="match status" value="1"/>
</dbReference>
<dbReference type="NCBIfam" id="TIGR00254">
    <property type="entry name" value="GGDEF"/>
    <property type="match status" value="1"/>
</dbReference>
<name>A0A6M4GSV7_9PROT</name>
<dbReference type="InterPro" id="IPR000160">
    <property type="entry name" value="GGDEF_dom"/>
</dbReference>
<dbReference type="FunFam" id="3.30.70.270:FF:000001">
    <property type="entry name" value="Diguanylate cyclase domain protein"/>
    <property type="match status" value="1"/>
</dbReference>
<dbReference type="FunFam" id="3.20.20.450:FF:000001">
    <property type="entry name" value="Cyclic di-GMP phosphodiesterase yahA"/>
    <property type="match status" value="1"/>
</dbReference>
<feature type="transmembrane region" description="Helical" evidence="2">
    <location>
        <begin position="23"/>
        <end position="45"/>
    </location>
</feature>
<evidence type="ECO:0008006" key="7">
    <source>
        <dbReference type="Google" id="ProtNLM"/>
    </source>
</evidence>
<sequence length="644" mass="71963">MAALPYLLEDNARVLQAVRMRRFWLAASVYIVSIPLLGFATFVGLIAREPALVAGTAMAVVNIAFFWLLRNGYNLRFGDPSLTWLQMLTATTLLMFVAYSFDRSRGVALLMCLVILVFGVFRFKVREYIFASVVMLAGYAAVINLAMWKKPDTVDVWLEFYQWLTLACVLPLFGYIGGRVSDLRMRLRRTNDELGAALGTIQRMATHDSLTGLPNRVLFNETLEHAMSQATRHKHPVALLYMDLDRFKNINDTLGHPVGDRVLQIAARRVASAVRESDVVARLGGDEYVVLVENYRNPEDLGEVALKVISALSAPLEIDGHPLSLSVSVGICTFPADARDAPALVANADSAMYRAKELNPGGYCFYSQTKDERSVDRLELEAELRHAAEKHQLRLHYQPKIDMASGRVAGVEALLRWQHPRWGLMQPDQFIPLAEETGLIVGIGYWVVQTACHDAKSWSDAGHPPISVAVNLSARQFRQEDLAERLGSIVRASGLAMNRLELEITESMVMRDPDAAADAMRRLRAMGIRLAMDDFGTGYSSLGVLKRFPIQSLKVDRSFVRDLPHNGDDVAITRAVIAMAHSLRMDVVAEGVEHQGQFDALLKEGCDQFQGYFCKPPLTEPDLVRYLEDERRRPEVPEMMPSVV</sequence>
<dbReference type="SUPFAM" id="SSF141868">
    <property type="entry name" value="EAL domain-like"/>
    <property type="match status" value="1"/>
</dbReference>
<dbReference type="InterPro" id="IPR043128">
    <property type="entry name" value="Rev_trsase/Diguanyl_cyclase"/>
</dbReference>